<proteinExistence type="predicted"/>
<evidence type="ECO:0000313" key="1">
    <source>
        <dbReference type="EMBL" id="MPN20727.1"/>
    </source>
</evidence>
<protein>
    <submittedName>
        <fullName evidence="1">Uncharacterized protein</fullName>
    </submittedName>
</protein>
<accession>A0A645G1L2</accession>
<name>A0A645G1L2_9ZZZZ</name>
<organism evidence="1">
    <name type="scientific">bioreactor metagenome</name>
    <dbReference type="NCBI Taxonomy" id="1076179"/>
    <lineage>
        <taxon>unclassified sequences</taxon>
        <taxon>metagenomes</taxon>
        <taxon>ecological metagenomes</taxon>
    </lineage>
</organism>
<reference evidence="1" key="1">
    <citation type="submission" date="2019-08" db="EMBL/GenBank/DDBJ databases">
        <authorList>
            <person name="Kucharzyk K."/>
            <person name="Murdoch R.W."/>
            <person name="Higgins S."/>
            <person name="Loffler F."/>
        </authorList>
    </citation>
    <scope>NUCLEOTIDE SEQUENCE</scope>
</reference>
<sequence length="196" mass="22153">MNRAIGVHSFPNVGCLQREYDVRKTFVFKQRNVLERALDHCLRRRPAVFQAKSGFNRSGIDADSNWRMVCLCAAHERANARLVANVAGVKAEFVRAVFDGGNREAIVKMNVRDDWNANLILDAAKRGRAGHVVHRRANDIAARFGERLNLGHRRFHVACVSIRHRLHRHRCSAADGNAANDDLFRSLTQFALESNS</sequence>
<comment type="caution">
    <text evidence="1">The sequence shown here is derived from an EMBL/GenBank/DDBJ whole genome shotgun (WGS) entry which is preliminary data.</text>
</comment>
<dbReference type="AlphaFoldDB" id="A0A645G1L2"/>
<gene>
    <name evidence="1" type="ORF">SDC9_168106</name>
</gene>
<dbReference type="EMBL" id="VSSQ01068558">
    <property type="protein sequence ID" value="MPN20727.1"/>
    <property type="molecule type" value="Genomic_DNA"/>
</dbReference>